<dbReference type="KEGG" id="mfp:MBIO_0884"/>
<organism evidence="1 2">
    <name type="scientific">Mycoplasmopsis fermentans (strain ATCC 19989 / NBRC 14854 / NCTC 10117 / PG18)</name>
    <name type="common">Mycoplasma fermentans</name>
    <dbReference type="NCBI Taxonomy" id="496833"/>
    <lineage>
        <taxon>Bacteria</taxon>
        <taxon>Bacillati</taxon>
        <taxon>Mycoplasmatota</taxon>
        <taxon>Mycoplasmoidales</taxon>
        <taxon>Metamycoplasmataceae</taxon>
        <taxon>Mycoplasmopsis</taxon>
    </lineage>
</organism>
<reference evidence="1 2" key="1">
    <citation type="journal article" date="2009" name="Curr. Microbiol.">
        <title>Molecular cloning and expression of a novel cholinephosphotransferase involved in glycoglycerophospholipid biosynthesis of Mycoplasma fermentans.</title>
        <authorList>
            <person name="Ishida N."/>
            <person name="Irikura D."/>
            <person name="Matsuda K."/>
            <person name="Sato S."/>
            <person name="Asano K."/>
        </authorList>
    </citation>
    <scope>NUCLEOTIDE SEQUENCE [LARGE SCALE GENOMIC DNA]</scope>
    <source>
        <strain evidence="2">ATCC 19989 / NBRC 14854 / NCTC 10117 / PG18</strain>
    </source>
</reference>
<dbReference type="PATRIC" id="fig|496833.3.peg.480"/>
<sequence>MNWIKKLDPAKYEVKLEINSIIKNNSEVTFNFYLQLKSNAKVKSKIKQVKINNFKIVKLTKSFEELFFGVNDSSKLSANNVITLDQYVDNLNLFQSKINLNLNLINKELKI</sequence>
<dbReference type="EMBL" id="AP009608">
    <property type="protein sequence ID" value="BAH70149.1"/>
    <property type="molecule type" value="Genomic_DNA"/>
</dbReference>
<dbReference type="HOGENOM" id="CLU_172505_0_0_14"/>
<keyword evidence="2" id="KW-1185">Reference proteome</keyword>
<protein>
    <submittedName>
        <fullName evidence="1">Uncharacterized protein</fullName>
    </submittedName>
</protein>
<evidence type="ECO:0000313" key="2">
    <source>
        <dbReference type="Proteomes" id="UP000006810"/>
    </source>
</evidence>
<name>C4XG77_MYCFP</name>
<evidence type="ECO:0000313" key="1">
    <source>
        <dbReference type="EMBL" id="BAH70149.1"/>
    </source>
</evidence>
<dbReference type="Proteomes" id="UP000006810">
    <property type="component" value="Chromosome"/>
</dbReference>
<dbReference type="AlphaFoldDB" id="C4XG77"/>
<proteinExistence type="predicted"/>
<gene>
    <name evidence="1" type="ordered locus">MBIO_0884</name>
</gene>
<accession>C4XG77</accession>